<sequence>MINGDSDWGGSDECPDTARQVRFGSRIKKGNKGNIQEFEAGIGNSSKQEEATKLYKEKVRSFDVAMGVSTCNSDQQAQHGTEMTATKPKERQFQIRSFDVAMGVSTCNSDQQAQHGTEMTATKPKERQFQVIFLDFCPLRQFQVVPVPGTFTRGRWKCWDYKDKTSETVIDFTDKSEKHTARTFTRGRWKCWDYKDKTSETVIDFTDKSEKHTATINLTENVASYVATPSTQTDPINHTLSEPRLSTTVDSGTGLTFHIAL</sequence>
<dbReference type="AlphaFoldDB" id="A0A183DQ71"/>
<proteinExistence type="predicted"/>
<protein>
    <submittedName>
        <fullName evidence="3">Integrase_SAM-like_N domain-containing protein</fullName>
    </submittedName>
</protein>
<evidence type="ECO:0000313" key="3">
    <source>
        <dbReference type="WBParaSite" id="GPUH_0001087501-mRNA-1"/>
    </source>
</evidence>
<reference evidence="3" key="1">
    <citation type="submission" date="2016-06" db="UniProtKB">
        <authorList>
            <consortium name="WormBaseParasite"/>
        </authorList>
    </citation>
    <scope>IDENTIFICATION</scope>
</reference>
<dbReference type="OrthoDB" id="5806782at2759"/>
<evidence type="ECO:0000313" key="2">
    <source>
        <dbReference type="Proteomes" id="UP000271098"/>
    </source>
</evidence>
<organism evidence="3">
    <name type="scientific">Gongylonema pulchrum</name>
    <dbReference type="NCBI Taxonomy" id="637853"/>
    <lineage>
        <taxon>Eukaryota</taxon>
        <taxon>Metazoa</taxon>
        <taxon>Ecdysozoa</taxon>
        <taxon>Nematoda</taxon>
        <taxon>Chromadorea</taxon>
        <taxon>Rhabditida</taxon>
        <taxon>Spirurina</taxon>
        <taxon>Spiruromorpha</taxon>
        <taxon>Spiruroidea</taxon>
        <taxon>Gongylonematidae</taxon>
        <taxon>Gongylonema</taxon>
    </lineage>
</organism>
<accession>A0A183DQ71</accession>
<keyword evidence="2" id="KW-1185">Reference proteome</keyword>
<dbReference type="EMBL" id="UYRT01078199">
    <property type="protein sequence ID" value="VDN18011.1"/>
    <property type="molecule type" value="Genomic_DNA"/>
</dbReference>
<reference evidence="1 2" key="2">
    <citation type="submission" date="2018-11" db="EMBL/GenBank/DDBJ databases">
        <authorList>
            <consortium name="Pathogen Informatics"/>
        </authorList>
    </citation>
    <scope>NUCLEOTIDE SEQUENCE [LARGE SCALE GENOMIC DNA]</scope>
</reference>
<gene>
    <name evidence="1" type="ORF">GPUH_LOCUS10862</name>
</gene>
<dbReference type="Proteomes" id="UP000271098">
    <property type="component" value="Unassembled WGS sequence"/>
</dbReference>
<dbReference type="WBParaSite" id="GPUH_0001087501-mRNA-1">
    <property type="protein sequence ID" value="GPUH_0001087501-mRNA-1"/>
    <property type="gene ID" value="GPUH_0001087501"/>
</dbReference>
<name>A0A183DQ71_9BILA</name>
<evidence type="ECO:0000313" key="1">
    <source>
        <dbReference type="EMBL" id="VDN18011.1"/>
    </source>
</evidence>